<dbReference type="Proteomes" id="UP000234239">
    <property type="component" value="Unassembled WGS sequence"/>
</dbReference>
<proteinExistence type="inferred from homology"/>
<keyword evidence="8" id="KW-1185">Reference proteome</keyword>
<dbReference type="Proteomes" id="UP000069912">
    <property type="component" value="Chromosome"/>
</dbReference>
<organism evidence="6 8">
    <name type="scientific">Aerococcus sanguinicola</name>
    <dbReference type="NCBI Taxonomy" id="119206"/>
    <lineage>
        <taxon>Bacteria</taxon>
        <taxon>Bacillati</taxon>
        <taxon>Bacillota</taxon>
        <taxon>Bacilli</taxon>
        <taxon>Lactobacillales</taxon>
        <taxon>Aerococcaceae</taxon>
        <taxon>Aerococcus</taxon>
    </lineage>
</organism>
<keyword evidence="4 6" id="KW-0067">ATP-binding</keyword>
<evidence type="ECO:0000256" key="4">
    <source>
        <dbReference type="ARBA" id="ARBA00022840"/>
    </source>
</evidence>
<dbReference type="FunFam" id="3.40.50.300:FF:000020">
    <property type="entry name" value="Amino acid ABC transporter ATP-binding component"/>
    <property type="match status" value="1"/>
</dbReference>
<dbReference type="PIRSF" id="PIRSF039085">
    <property type="entry name" value="ABC_ATPase_HisP"/>
    <property type="match status" value="1"/>
</dbReference>
<evidence type="ECO:0000313" key="9">
    <source>
        <dbReference type="Proteomes" id="UP000234239"/>
    </source>
</evidence>
<dbReference type="InterPro" id="IPR017871">
    <property type="entry name" value="ABC_transporter-like_CS"/>
</dbReference>
<feature type="domain" description="ABC transporter" evidence="5">
    <location>
        <begin position="2"/>
        <end position="237"/>
    </location>
</feature>
<dbReference type="PROSITE" id="PS50893">
    <property type="entry name" value="ABC_TRANSPORTER_2"/>
    <property type="match status" value="1"/>
</dbReference>
<dbReference type="PROSITE" id="PS00211">
    <property type="entry name" value="ABC_TRANSPORTER_1"/>
    <property type="match status" value="1"/>
</dbReference>
<reference evidence="8" key="2">
    <citation type="submission" date="2016-01" db="EMBL/GenBank/DDBJ databases">
        <title>Six Aerococcus type strain genome sequencing and assembly using PacBio and Illumina Hiseq.</title>
        <authorList>
            <person name="Carkaci D."/>
            <person name="Dargis R."/>
            <person name="Nielsen X.C."/>
            <person name="Skovgaard O."/>
            <person name="Fuursted K."/>
            <person name="Christensen J.J."/>
        </authorList>
    </citation>
    <scope>NUCLEOTIDE SEQUENCE [LARGE SCALE GENOMIC DNA]</scope>
    <source>
        <strain evidence="8">CCUG43001</strain>
    </source>
</reference>
<evidence type="ECO:0000313" key="7">
    <source>
        <dbReference type="EMBL" id="PKZ20474.1"/>
    </source>
</evidence>
<sequence length="243" mass="27738">MIEFKDVEKYYGDYHALKAINLGIQEGEVVSIIGPSGSGKSTLIRCINALEKISSGHLYCDGRDVSDPKENIRQVRRDFGMVFQHFELYPHKTVLENITLAPLKVLKKTPEEAHERAERLLKRVNLWDKRDHYPSQLSGGQKQRVAIARGLAMRPKVLLFDEPTSALDPEMVGEVLNVMRDIAESDKMTMVVVTHEMRFAKEVSTRTLFMEAGEIIEDRPSQDFFSQPQSQRAKDFLQVVNAY</sequence>
<dbReference type="InterPro" id="IPR050086">
    <property type="entry name" value="MetN_ABC_transporter-like"/>
</dbReference>
<dbReference type="SUPFAM" id="SSF52540">
    <property type="entry name" value="P-loop containing nucleoside triphosphate hydrolases"/>
    <property type="match status" value="1"/>
</dbReference>
<dbReference type="KEGG" id="asan:AWM72_06540"/>
<dbReference type="GO" id="GO:0015424">
    <property type="term" value="F:ABC-type amino acid transporter activity"/>
    <property type="evidence" value="ECO:0007669"/>
    <property type="project" value="InterPro"/>
</dbReference>
<dbReference type="CDD" id="cd03262">
    <property type="entry name" value="ABC_HisP_GlnQ"/>
    <property type="match status" value="1"/>
</dbReference>
<dbReference type="AlphaFoldDB" id="A0A0X8FCT1"/>
<keyword evidence="2" id="KW-0813">Transport</keyword>
<dbReference type="InterPro" id="IPR003439">
    <property type="entry name" value="ABC_transporter-like_ATP-bd"/>
</dbReference>
<evidence type="ECO:0000256" key="2">
    <source>
        <dbReference type="ARBA" id="ARBA00022448"/>
    </source>
</evidence>
<dbReference type="PANTHER" id="PTHR43166:SF4">
    <property type="entry name" value="PHOSPHONATES IMPORT ATP-BINDING PROTEIN PHNC"/>
    <property type="match status" value="1"/>
</dbReference>
<dbReference type="SMART" id="SM00382">
    <property type="entry name" value="AAA"/>
    <property type="match status" value="1"/>
</dbReference>
<evidence type="ECO:0000256" key="1">
    <source>
        <dbReference type="ARBA" id="ARBA00005417"/>
    </source>
</evidence>
<accession>A0A0X8FCT1</accession>
<dbReference type="EMBL" id="CP014160">
    <property type="protein sequence ID" value="AMB94970.1"/>
    <property type="molecule type" value="Genomic_DNA"/>
</dbReference>
<dbReference type="Pfam" id="PF00005">
    <property type="entry name" value="ABC_tran"/>
    <property type="match status" value="1"/>
</dbReference>
<dbReference type="GO" id="GO:0016887">
    <property type="term" value="F:ATP hydrolysis activity"/>
    <property type="evidence" value="ECO:0007669"/>
    <property type="project" value="InterPro"/>
</dbReference>
<dbReference type="Gene3D" id="3.40.50.300">
    <property type="entry name" value="P-loop containing nucleotide triphosphate hydrolases"/>
    <property type="match status" value="1"/>
</dbReference>
<evidence type="ECO:0000313" key="8">
    <source>
        <dbReference type="Proteomes" id="UP000069912"/>
    </source>
</evidence>
<comment type="similarity">
    <text evidence="1">Belongs to the ABC transporter superfamily.</text>
</comment>
<name>A0A0X8FCT1_9LACT</name>
<evidence type="ECO:0000313" key="6">
    <source>
        <dbReference type="EMBL" id="AMB94970.1"/>
    </source>
</evidence>
<evidence type="ECO:0000259" key="5">
    <source>
        <dbReference type="PROSITE" id="PS50893"/>
    </source>
</evidence>
<evidence type="ECO:0000256" key="3">
    <source>
        <dbReference type="ARBA" id="ARBA00022741"/>
    </source>
</evidence>
<dbReference type="InterPro" id="IPR003593">
    <property type="entry name" value="AAA+_ATPase"/>
</dbReference>
<gene>
    <name evidence="6" type="ORF">AWM72_06540</name>
    <name evidence="7" type="ORF">CYJ28_09955</name>
</gene>
<dbReference type="PANTHER" id="PTHR43166">
    <property type="entry name" value="AMINO ACID IMPORT ATP-BINDING PROTEIN"/>
    <property type="match status" value="1"/>
</dbReference>
<dbReference type="EMBL" id="PKGY01000009">
    <property type="protein sequence ID" value="PKZ20474.1"/>
    <property type="molecule type" value="Genomic_DNA"/>
</dbReference>
<dbReference type="GO" id="GO:0005524">
    <property type="term" value="F:ATP binding"/>
    <property type="evidence" value="ECO:0007669"/>
    <property type="project" value="UniProtKB-KW"/>
</dbReference>
<reference evidence="6 8" key="1">
    <citation type="journal article" date="2016" name="Genome Announc.">
        <title>Complete Genome Sequences of Aerococcus christensenii CCUG 28831T, Aerococcus sanguinicola CCUG 43001T, Aerococcus urinae CCUG 36881T, Aerococcus urinaeequi CCUG 28094T, Aerococcus urinaehominis CCUG 42038 BT, and Aerococcus viridans CCUG 4311T.</title>
        <authorList>
            <person name="Carkaci D."/>
            <person name="Dargis R."/>
            <person name="Nielsen X.C."/>
            <person name="Skovgaard O."/>
            <person name="Fuursted K."/>
            <person name="Christensen J.J."/>
        </authorList>
    </citation>
    <scope>NUCLEOTIDE SEQUENCE [LARGE SCALE GENOMIC DNA]</scope>
    <source>
        <strain evidence="6 8">CCUG43001</strain>
    </source>
</reference>
<keyword evidence="3" id="KW-0547">Nucleotide-binding</keyword>
<reference evidence="7 9" key="3">
    <citation type="submission" date="2017-12" db="EMBL/GenBank/DDBJ databases">
        <title>Phylogenetic diversity of female urinary microbiome.</title>
        <authorList>
            <person name="Thomas-White K."/>
            <person name="Wolfe A.J."/>
        </authorList>
    </citation>
    <scope>NUCLEOTIDE SEQUENCE [LARGE SCALE GENOMIC DNA]</scope>
    <source>
        <strain evidence="7 9">UMB0139</strain>
    </source>
</reference>
<dbReference type="OrthoDB" id="9804199at2"/>
<dbReference type="InterPro" id="IPR030679">
    <property type="entry name" value="ABC_ATPase_HisP-typ"/>
</dbReference>
<dbReference type="InterPro" id="IPR027417">
    <property type="entry name" value="P-loop_NTPase"/>
</dbReference>
<protein>
    <submittedName>
        <fullName evidence="6">Amino acid ABC transporter ATP-binding protein</fullName>
    </submittedName>
</protein>